<dbReference type="GO" id="GO:0043565">
    <property type="term" value="F:sequence-specific DNA binding"/>
    <property type="evidence" value="ECO:0007669"/>
    <property type="project" value="InterPro"/>
</dbReference>
<dbReference type="Gene3D" id="1.10.10.60">
    <property type="entry name" value="Homeodomain-like"/>
    <property type="match status" value="1"/>
</dbReference>
<dbReference type="Pfam" id="PF12833">
    <property type="entry name" value="HTH_18"/>
    <property type="match status" value="1"/>
</dbReference>
<dbReference type="GO" id="GO:0003700">
    <property type="term" value="F:DNA-binding transcription factor activity"/>
    <property type="evidence" value="ECO:0007669"/>
    <property type="project" value="InterPro"/>
</dbReference>
<dbReference type="PROSITE" id="PS01124">
    <property type="entry name" value="HTH_ARAC_FAMILY_2"/>
    <property type="match status" value="1"/>
</dbReference>
<evidence type="ECO:0000256" key="2">
    <source>
        <dbReference type="ARBA" id="ARBA00023125"/>
    </source>
</evidence>
<proteinExistence type="predicted"/>
<dbReference type="PANTHER" id="PTHR43280:SF32">
    <property type="entry name" value="TRANSCRIPTIONAL REGULATORY PROTEIN"/>
    <property type="match status" value="1"/>
</dbReference>
<evidence type="ECO:0000313" key="6">
    <source>
        <dbReference type="Proteomes" id="UP000570474"/>
    </source>
</evidence>
<keyword evidence="1" id="KW-0805">Transcription regulation</keyword>
<evidence type="ECO:0000313" key="5">
    <source>
        <dbReference type="EMBL" id="NLR67388.1"/>
    </source>
</evidence>
<dbReference type="InterPro" id="IPR009057">
    <property type="entry name" value="Homeodomain-like_sf"/>
</dbReference>
<keyword evidence="3" id="KW-0804">Transcription</keyword>
<dbReference type="Proteomes" id="UP000570474">
    <property type="component" value="Unassembled WGS sequence"/>
</dbReference>
<evidence type="ECO:0000256" key="1">
    <source>
        <dbReference type="ARBA" id="ARBA00023015"/>
    </source>
</evidence>
<dbReference type="AlphaFoldDB" id="A0A847S2S4"/>
<dbReference type="SUPFAM" id="SSF46689">
    <property type="entry name" value="Homeodomain-like"/>
    <property type="match status" value="1"/>
</dbReference>
<comment type="caution">
    <text evidence="5">The sequence shown here is derived from an EMBL/GenBank/DDBJ whole genome shotgun (WGS) entry which is preliminary data.</text>
</comment>
<gene>
    <name evidence="5" type="ORF">HGH92_24000</name>
</gene>
<keyword evidence="6" id="KW-1185">Reference proteome</keyword>
<dbReference type="EMBL" id="JABAIA010000003">
    <property type="protein sequence ID" value="NLR67388.1"/>
    <property type="molecule type" value="Genomic_DNA"/>
</dbReference>
<sequence>MVSEYDEKATSARFIMHVNNDRFKGAGMHKPTVPINTFVYNKGKAQRVTIDEISYMMPTASILPLVSNQHFVFEAPDQLVAWQFNREFYCIVDHDAEVGCVGFLFYGIHHPMFIKLDKSQQEEIQYLEKAFSAEWPSQDPFQGEMLRTLLKHLIIKTTRIAKQQSDCYQQFSDERMDIVRKFSLLLECSFRKEHGVKFYAGALNKSAKTLSNIFALLEQPAPSRLIQNRIILEAKRYLHYTGKTAKEIAYELGFESPAHFSRFFKMYTGINISAFRDSQSAVDILP</sequence>
<dbReference type="InterPro" id="IPR018060">
    <property type="entry name" value="HTH_AraC"/>
</dbReference>
<organism evidence="5 6">
    <name type="scientific">Chitinophaga varians</name>
    <dbReference type="NCBI Taxonomy" id="2202339"/>
    <lineage>
        <taxon>Bacteria</taxon>
        <taxon>Pseudomonadati</taxon>
        <taxon>Bacteroidota</taxon>
        <taxon>Chitinophagia</taxon>
        <taxon>Chitinophagales</taxon>
        <taxon>Chitinophagaceae</taxon>
        <taxon>Chitinophaga</taxon>
    </lineage>
</organism>
<keyword evidence="2" id="KW-0238">DNA-binding</keyword>
<name>A0A847S2S4_9BACT</name>
<accession>A0A847S2S4</accession>
<dbReference type="SMART" id="SM00342">
    <property type="entry name" value="HTH_ARAC"/>
    <property type="match status" value="1"/>
</dbReference>
<dbReference type="PANTHER" id="PTHR43280">
    <property type="entry name" value="ARAC-FAMILY TRANSCRIPTIONAL REGULATOR"/>
    <property type="match status" value="1"/>
</dbReference>
<evidence type="ECO:0000256" key="3">
    <source>
        <dbReference type="ARBA" id="ARBA00023163"/>
    </source>
</evidence>
<protein>
    <submittedName>
        <fullName evidence="5">AraC family transcriptional regulator</fullName>
    </submittedName>
</protein>
<evidence type="ECO:0000259" key="4">
    <source>
        <dbReference type="PROSITE" id="PS01124"/>
    </source>
</evidence>
<feature type="domain" description="HTH araC/xylS-type" evidence="4">
    <location>
        <begin position="180"/>
        <end position="278"/>
    </location>
</feature>
<reference evidence="5 6" key="1">
    <citation type="submission" date="2020-04" db="EMBL/GenBank/DDBJ databases">
        <authorList>
            <person name="Yin C."/>
        </authorList>
    </citation>
    <scope>NUCLEOTIDE SEQUENCE [LARGE SCALE GENOMIC DNA]</scope>
    <source>
        <strain evidence="5 6">Ae27</strain>
    </source>
</reference>